<evidence type="ECO:0000256" key="2">
    <source>
        <dbReference type="ARBA" id="ARBA00049360"/>
    </source>
</evidence>
<accession>A0A9X8Y793</accession>
<dbReference type="PANTHER" id="PTHR13696">
    <property type="entry name" value="P-LOOP CONTAINING NUCLEOSIDE TRIPHOSPHATE HYDROLASE"/>
    <property type="match status" value="1"/>
</dbReference>
<feature type="domain" description="AAA" evidence="5">
    <location>
        <begin position="3"/>
        <end position="175"/>
    </location>
</feature>
<reference evidence="6 7" key="1">
    <citation type="submission" date="2019-03" db="EMBL/GenBank/DDBJ databases">
        <title>Genomic Encyclopedia of Type Strains, Phase IV (KMG-IV): sequencing the most valuable type-strain genomes for metagenomic binning, comparative biology and taxonomic classification.</title>
        <authorList>
            <person name="Goeker M."/>
        </authorList>
    </citation>
    <scope>NUCLEOTIDE SEQUENCE [LARGE SCALE GENOMIC DNA]</scope>
    <source>
        <strain evidence="6 7">DSM 100433</strain>
    </source>
</reference>
<comment type="subunit">
    <text evidence="3">Dimerizes in the presence of ATP but not ADP; ATP-binding is required for double-stranded (ds)DNA-binding. Interacts with DnaA.</text>
</comment>
<dbReference type="InterPro" id="IPR027417">
    <property type="entry name" value="P-loop_NTPase"/>
</dbReference>
<protein>
    <recommendedName>
        <fullName evidence="4">Sporulation initiation inhibitor protein Soj</fullName>
    </recommendedName>
</protein>
<name>A0A9X8Y793_9FIRM</name>
<dbReference type="InterPro" id="IPR050678">
    <property type="entry name" value="DNA_Partitioning_ATPase"/>
</dbReference>
<dbReference type="InterPro" id="IPR025669">
    <property type="entry name" value="AAA_dom"/>
</dbReference>
<dbReference type="PIRSF" id="PIRSF009320">
    <property type="entry name" value="Nuc_binding_HP_1000"/>
    <property type="match status" value="1"/>
</dbReference>
<dbReference type="SUPFAM" id="SSF52540">
    <property type="entry name" value="P-loop containing nucleoside triphosphate hydrolases"/>
    <property type="match status" value="1"/>
</dbReference>
<dbReference type="CDD" id="cd02042">
    <property type="entry name" value="ParAB_family"/>
    <property type="match status" value="1"/>
</dbReference>
<comment type="similarity">
    <text evidence="1">Belongs to the ParA family.</text>
</comment>
<dbReference type="Proteomes" id="UP000294682">
    <property type="component" value="Unassembled WGS sequence"/>
</dbReference>
<proteinExistence type="inferred from homology"/>
<evidence type="ECO:0000313" key="7">
    <source>
        <dbReference type="Proteomes" id="UP000294682"/>
    </source>
</evidence>
<gene>
    <name evidence="6" type="ORF">EDD78_11319</name>
</gene>
<sequence length="252" mass="27452">MGKVISIVNNKGGVAKTTTAFNLSCALSRLGKRVLMIDLDPQSSLTIYCGLEPLELKKSIYDVLTNHCEAKDALMNSPIEGIDIIPASIDLSAAEVEIVGKIGREFILSDKLAPVVEGYDYIVIDNSPSLGVLTVNSLIASDYVISPSEPTYLALRGLEILTSTINQVVSFNGKLKFMGVLITMYDPRTSHHAEVIEELKKSYPTFKTMVKRSIRFSDSCLSSQSIFDYAGDSFAGAQAYLDFAKEVIDYAG</sequence>
<evidence type="ECO:0000313" key="6">
    <source>
        <dbReference type="EMBL" id="TCL41546.1"/>
    </source>
</evidence>
<dbReference type="Gene3D" id="3.40.50.300">
    <property type="entry name" value="P-loop containing nucleotide triphosphate hydrolases"/>
    <property type="match status" value="1"/>
</dbReference>
<evidence type="ECO:0000259" key="5">
    <source>
        <dbReference type="Pfam" id="PF13614"/>
    </source>
</evidence>
<dbReference type="RefSeq" id="WP_079697931.1">
    <property type="nucleotide sequence ID" value="NZ_SLUK01000013.1"/>
</dbReference>
<dbReference type="OrthoDB" id="9815116at2"/>
<organism evidence="6 7">
    <name type="scientific">Harryflintia acetispora</name>
    <dbReference type="NCBI Taxonomy" id="1849041"/>
    <lineage>
        <taxon>Bacteria</taxon>
        <taxon>Bacillati</taxon>
        <taxon>Bacillota</taxon>
        <taxon>Clostridia</taxon>
        <taxon>Eubacteriales</taxon>
        <taxon>Oscillospiraceae</taxon>
        <taxon>Harryflintia</taxon>
    </lineage>
</organism>
<dbReference type="EMBL" id="SLUK01000013">
    <property type="protein sequence ID" value="TCL41546.1"/>
    <property type="molecule type" value="Genomic_DNA"/>
</dbReference>
<dbReference type="Pfam" id="PF13614">
    <property type="entry name" value="AAA_31"/>
    <property type="match status" value="1"/>
</dbReference>
<dbReference type="FunFam" id="3.40.50.300:FF:000285">
    <property type="entry name" value="Sporulation initiation inhibitor Soj"/>
    <property type="match status" value="1"/>
</dbReference>
<comment type="catalytic activity">
    <reaction evidence="2">
        <text>ATP + H2O = ADP + phosphate + H(+)</text>
        <dbReference type="Rhea" id="RHEA:13065"/>
        <dbReference type="ChEBI" id="CHEBI:15377"/>
        <dbReference type="ChEBI" id="CHEBI:15378"/>
        <dbReference type="ChEBI" id="CHEBI:30616"/>
        <dbReference type="ChEBI" id="CHEBI:43474"/>
        <dbReference type="ChEBI" id="CHEBI:456216"/>
    </reaction>
</comment>
<comment type="caution">
    <text evidence="6">The sequence shown here is derived from an EMBL/GenBank/DDBJ whole genome shotgun (WGS) entry which is preliminary data.</text>
</comment>
<evidence type="ECO:0000256" key="4">
    <source>
        <dbReference type="ARBA" id="ARBA00071824"/>
    </source>
</evidence>
<evidence type="ECO:0000256" key="1">
    <source>
        <dbReference type="ARBA" id="ARBA00006976"/>
    </source>
</evidence>
<keyword evidence="7" id="KW-1185">Reference proteome</keyword>
<dbReference type="PANTHER" id="PTHR13696:SF99">
    <property type="entry name" value="COBYRINIC ACID AC-DIAMIDE SYNTHASE"/>
    <property type="match status" value="1"/>
</dbReference>
<dbReference type="AlphaFoldDB" id="A0A9X8Y793"/>
<evidence type="ECO:0000256" key="3">
    <source>
        <dbReference type="ARBA" id="ARBA00062323"/>
    </source>
</evidence>